<accession>A0ABR3FNP3</accession>
<dbReference type="PRINTS" id="PR00081">
    <property type="entry name" value="GDHRDH"/>
</dbReference>
<evidence type="ECO:0000313" key="5">
    <source>
        <dbReference type="Proteomes" id="UP001465976"/>
    </source>
</evidence>
<dbReference type="PANTHER" id="PTHR43008:SF4">
    <property type="entry name" value="CHAIN DEHYDROGENASE, PUTATIVE (AFU_ORTHOLOGUE AFUA_4G08710)-RELATED"/>
    <property type="match status" value="1"/>
</dbReference>
<dbReference type="PANTHER" id="PTHR43008">
    <property type="entry name" value="BENZIL REDUCTASE"/>
    <property type="match status" value="1"/>
</dbReference>
<dbReference type="InterPro" id="IPR036291">
    <property type="entry name" value="NAD(P)-bd_dom_sf"/>
</dbReference>
<dbReference type="Proteomes" id="UP001465976">
    <property type="component" value="Unassembled WGS sequence"/>
</dbReference>
<gene>
    <name evidence="4" type="ORF">V5O48_004931</name>
</gene>
<reference evidence="4 5" key="1">
    <citation type="submission" date="2024-02" db="EMBL/GenBank/DDBJ databases">
        <title>A draft genome for the cacao thread blight pathogen Marasmius crinis-equi.</title>
        <authorList>
            <person name="Cohen S.P."/>
            <person name="Baruah I.K."/>
            <person name="Amoako-Attah I."/>
            <person name="Bukari Y."/>
            <person name="Meinhardt L.W."/>
            <person name="Bailey B.A."/>
        </authorList>
    </citation>
    <scope>NUCLEOTIDE SEQUENCE [LARGE SCALE GENOMIC DNA]</scope>
    <source>
        <strain evidence="4 5">GH-76</strain>
    </source>
</reference>
<evidence type="ECO:0000313" key="4">
    <source>
        <dbReference type="EMBL" id="KAL0577051.1"/>
    </source>
</evidence>
<comment type="similarity">
    <text evidence="1 3">Belongs to the short-chain dehydrogenases/reductases (SDR) family.</text>
</comment>
<dbReference type="Pfam" id="PF00106">
    <property type="entry name" value="adh_short"/>
    <property type="match status" value="1"/>
</dbReference>
<evidence type="ECO:0000256" key="2">
    <source>
        <dbReference type="ARBA" id="ARBA00023002"/>
    </source>
</evidence>
<dbReference type="SUPFAM" id="SSF51735">
    <property type="entry name" value="NAD(P)-binding Rossmann-fold domains"/>
    <property type="match status" value="1"/>
</dbReference>
<evidence type="ECO:0008006" key="6">
    <source>
        <dbReference type="Google" id="ProtNLM"/>
    </source>
</evidence>
<protein>
    <recommendedName>
        <fullName evidence="6">NAD(P)-binding protein</fullName>
    </recommendedName>
</protein>
<dbReference type="PRINTS" id="PR00080">
    <property type="entry name" value="SDRFAMILY"/>
</dbReference>
<sequence length="252" mass="27074">MSSSSTSPRIVLVTGSNTGIGLELVKLLAARGDIVYLSSRNVEAGLAAQKQIKEESGFEVKYVHLDVTVEDSVLAAKATIEKNEGKLDVLVNNAAIAESVGKPSELPASAYTQSMEVNFYGVIRVATTFLPLIRKSSNRGIIVNVTSELGSHASQVQPNRYPAIFGVYYASKVAMNAFTISLAKELKDEGIRVNAVTPGLAVTKLSRNSGSRTPKEAAEVLYEWVSLDDQDDRTGLFVGYKNAEGTAGELEW</sequence>
<evidence type="ECO:0000256" key="1">
    <source>
        <dbReference type="ARBA" id="ARBA00006484"/>
    </source>
</evidence>
<comment type="caution">
    <text evidence="4">The sequence shown here is derived from an EMBL/GenBank/DDBJ whole genome shotgun (WGS) entry which is preliminary data.</text>
</comment>
<organism evidence="4 5">
    <name type="scientific">Marasmius crinis-equi</name>
    <dbReference type="NCBI Taxonomy" id="585013"/>
    <lineage>
        <taxon>Eukaryota</taxon>
        <taxon>Fungi</taxon>
        <taxon>Dikarya</taxon>
        <taxon>Basidiomycota</taxon>
        <taxon>Agaricomycotina</taxon>
        <taxon>Agaricomycetes</taxon>
        <taxon>Agaricomycetidae</taxon>
        <taxon>Agaricales</taxon>
        <taxon>Marasmiineae</taxon>
        <taxon>Marasmiaceae</taxon>
        <taxon>Marasmius</taxon>
    </lineage>
</organism>
<dbReference type="EMBL" id="JBAHYK010000181">
    <property type="protein sequence ID" value="KAL0577051.1"/>
    <property type="molecule type" value="Genomic_DNA"/>
</dbReference>
<keyword evidence="5" id="KW-1185">Reference proteome</keyword>
<dbReference type="Gene3D" id="3.40.50.720">
    <property type="entry name" value="NAD(P)-binding Rossmann-like Domain"/>
    <property type="match status" value="1"/>
</dbReference>
<dbReference type="InterPro" id="IPR002347">
    <property type="entry name" value="SDR_fam"/>
</dbReference>
<keyword evidence="2" id="KW-0560">Oxidoreductase</keyword>
<evidence type="ECO:0000256" key="3">
    <source>
        <dbReference type="RuleBase" id="RU000363"/>
    </source>
</evidence>
<name>A0ABR3FNP3_9AGAR</name>
<proteinExistence type="inferred from homology"/>